<dbReference type="EMBL" id="CP003788">
    <property type="protein sequence ID" value="AFR09288.1"/>
    <property type="molecule type" value="Genomic_DNA"/>
</dbReference>
<protein>
    <submittedName>
        <fullName evidence="2">Uncharacterized protein</fullName>
    </submittedName>
</protein>
<dbReference type="HOGENOM" id="CLU_3313502_0_0_11"/>
<dbReference type="PATRIC" id="fig|1205910.3.peg.433"/>
<proteinExistence type="predicted"/>
<reference evidence="3" key="2">
    <citation type="submission" date="2012-08" db="EMBL/GenBank/DDBJ databases">
        <title>Whole-genome sequence of Nocardiopsis alba strain ATCC BAA-2165 associated with honeybees.</title>
        <authorList>
            <person name="Qiao J."/>
            <person name="Chen L."/>
            <person name="Li Y."/>
            <person name="Wang J."/>
            <person name="Zhang W."/>
            <person name="Chen S."/>
        </authorList>
    </citation>
    <scope>NUCLEOTIDE SEQUENCE [LARGE SCALE GENOMIC DNA]</scope>
    <source>
        <strain evidence="3">ATCC BAA-2165 / BE74</strain>
    </source>
</reference>
<sequence>MGKVKQRMYREHSGDQRIGPLDQRFVPGHPKLCKPQQFI</sequence>
<accession>J7L6L6</accession>
<evidence type="ECO:0000313" key="3">
    <source>
        <dbReference type="Proteomes" id="UP000003779"/>
    </source>
</evidence>
<feature type="region of interest" description="Disordered" evidence="1">
    <location>
        <begin position="1"/>
        <end position="29"/>
    </location>
</feature>
<evidence type="ECO:0000313" key="2">
    <source>
        <dbReference type="EMBL" id="AFR09288.1"/>
    </source>
</evidence>
<evidence type="ECO:0000256" key="1">
    <source>
        <dbReference type="SAM" id="MobiDB-lite"/>
    </source>
</evidence>
<reference evidence="2 3" key="1">
    <citation type="journal article" date="2012" name="J. Bacteriol.">
        <title>Whole-Genome Sequence of Nocardiopsis alba Strain ATCC BAA-2165, Associated with Honeybees.</title>
        <authorList>
            <person name="Qiao J."/>
            <person name="Chen L."/>
            <person name="Li Y."/>
            <person name="Wang J."/>
            <person name="Zhang W."/>
            <person name="Chen S."/>
        </authorList>
    </citation>
    <scope>NUCLEOTIDE SEQUENCE [LARGE SCALE GENOMIC DNA]</scope>
    <source>
        <strain evidence="3">ATCC BAA-2165 / BE74</strain>
    </source>
</reference>
<gene>
    <name evidence="2" type="ordered locus">B005_0463</name>
</gene>
<dbReference type="AlphaFoldDB" id="J7L6L6"/>
<name>J7L6L6_NOCAA</name>
<dbReference type="Proteomes" id="UP000003779">
    <property type="component" value="Chromosome"/>
</dbReference>
<organism evidence="2 3">
    <name type="scientific">Nocardiopsis alba (strain ATCC BAA-2165 / BE74)</name>
    <dbReference type="NCBI Taxonomy" id="1205910"/>
    <lineage>
        <taxon>Bacteria</taxon>
        <taxon>Bacillati</taxon>
        <taxon>Actinomycetota</taxon>
        <taxon>Actinomycetes</taxon>
        <taxon>Streptosporangiales</taxon>
        <taxon>Nocardiopsidaceae</taxon>
        <taxon>Nocardiopsis</taxon>
    </lineage>
</organism>
<dbReference type="KEGG" id="nal:B005_0463"/>